<dbReference type="InterPro" id="IPR052518">
    <property type="entry name" value="CHR_Transporter"/>
</dbReference>
<dbReference type="AlphaFoldDB" id="A0A368YCT9"/>
<name>A0A368YCT9_9BACI</name>
<evidence type="ECO:0000256" key="4">
    <source>
        <dbReference type="ARBA" id="ARBA00022692"/>
    </source>
</evidence>
<keyword evidence="6 7" id="KW-0472">Membrane</keyword>
<organism evidence="8 9">
    <name type="scientific">Saliterribacillus persicus</name>
    <dbReference type="NCBI Taxonomy" id="930114"/>
    <lineage>
        <taxon>Bacteria</taxon>
        <taxon>Bacillati</taxon>
        <taxon>Bacillota</taxon>
        <taxon>Bacilli</taxon>
        <taxon>Bacillales</taxon>
        <taxon>Bacillaceae</taxon>
        <taxon>Saliterribacillus</taxon>
    </lineage>
</organism>
<evidence type="ECO:0000256" key="2">
    <source>
        <dbReference type="ARBA" id="ARBA00005262"/>
    </source>
</evidence>
<dbReference type="Proteomes" id="UP000252585">
    <property type="component" value="Unassembled WGS sequence"/>
</dbReference>
<keyword evidence="9" id="KW-1185">Reference proteome</keyword>
<dbReference type="GO" id="GO:0005886">
    <property type="term" value="C:plasma membrane"/>
    <property type="evidence" value="ECO:0007669"/>
    <property type="project" value="UniProtKB-SubCell"/>
</dbReference>
<gene>
    <name evidence="8" type="ORF">DFR57_101117</name>
</gene>
<keyword evidence="5 7" id="KW-1133">Transmembrane helix</keyword>
<evidence type="ECO:0000256" key="6">
    <source>
        <dbReference type="ARBA" id="ARBA00023136"/>
    </source>
</evidence>
<feature type="transmembrane region" description="Helical" evidence="7">
    <location>
        <begin position="173"/>
        <end position="189"/>
    </location>
</feature>
<sequence>MQQEKAQTTKQRPSWTFILQIFLTFLKIGPVTFGGGYAMIPMIEREVVDRKKWIKPNDVTEVFAISESVPGAIAINSATFIGFRLAGVRGAVAAMLGVLLPTFLIVVGLSMLFILVKDNPYIEAAFIGIRSAIVALIVYAAYKIGLTAIYDKTTLTVMVITVAILFFLHIHPVLIIIGGMGVGILLVQIRKKLGIFTAMDKEESKQKAEIV</sequence>
<dbReference type="EMBL" id="QPJJ01000001">
    <property type="protein sequence ID" value="RCW77248.1"/>
    <property type="molecule type" value="Genomic_DNA"/>
</dbReference>
<feature type="transmembrane region" description="Helical" evidence="7">
    <location>
        <begin position="121"/>
        <end position="142"/>
    </location>
</feature>
<feature type="transmembrane region" description="Helical" evidence="7">
    <location>
        <begin position="90"/>
        <end position="115"/>
    </location>
</feature>
<dbReference type="RefSeq" id="WP_211315326.1">
    <property type="nucleotide sequence ID" value="NZ_QPJJ01000001.1"/>
</dbReference>
<dbReference type="GO" id="GO:0015109">
    <property type="term" value="F:chromate transmembrane transporter activity"/>
    <property type="evidence" value="ECO:0007669"/>
    <property type="project" value="InterPro"/>
</dbReference>
<feature type="transmembrane region" description="Helical" evidence="7">
    <location>
        <begin position="63"/>
        <end position="83"/>
    </location>
</feature>
<evidence type="ECO:0000256" key="5">
    <source>
        <dbReference type="ARBA" id="ARBA00022989"/>
    </source>
</evidence>
<proteinExistence type="inferred from homology"/>
<comment type="subcellular location">
    <subcellularLocation>
        <location evidence="1">Cell membrane</location>
        <topology evidence="1">Multi-pass membrane protein</topology>
    </subcellularLocation>
</comment>
<dbReference type="PANTHER" id="PTHR43663">
    <property type="entry name" value="CHROMATE TRANSPORT PROTEIN-RELATED"/>
    <property type="match status" value="1"/>
</dbReference>
<comment type="caution">
    <text evidence="8">The sequence shown here is derived from an EMBL/GenBank/DDBJ whole genome shotgun (WGS) entry which is preliminary data.</text>
</comment>
<comment type="similarity">
    <text evidence="2">Belongs to the chromate ion transporter (CHR) (TC 2.A.51) family.</text>
</comment>
<evidence type="ECO:0000256" key="7">
    <source>
        <dbReference type="SAM" id="Phobius"/>
    </source>
</evidence>
<dbReference type="PANTHER" id="PTHR43663:SF2">
    <property type="entry name" value="CHROMATE TRANSPORT PROTEIN-RELATED"/>
    <property type="match status" value="1"/>
</dbReference>
<dbReference type="InterPro" id="IPR003370">
    <property type="entry name" value="Chromate_transpt"/>
</dbReference>
<evidence type="ECO:0000256" key="1">
    <source>
        <dbReference type="ARBA" id="ARBA00004651"/>
    </source>
</evidence>
<feature type="transmembrane region" description="Helical" evidence="7">
    <location>
        <begin position="21"/>
        <end position="43"/>
    </location>
</feature>
<evidence type="ECO:0000256" key="3">
    <source>
        <dbReference type="ARBA" id="ARBA00022475"/>
    </source>
</evidence>
<keyword evidence="3" id="KW-1003">Cell membrane</keyword>
<evidence type="ECO:0000313" key="9">
    <source>
        <dbReference type="Proteomes" id="UP000252585"/>
    </source>
</evidence>
<dbReference type="Pfam" id="PF02417">
    <property type="entry name" value="Chromate_transp"/>
    <property type="match status" value="1"/>
</dbReference>
<evidence type="ECO:0000313" key="8">
    <source>
        <dbReference type="EMBL" id="RCW77248.1"/>
    </source>
</evidence>
<protein>
    <submittedName>
        <fullName evidence="8">Chromate transporter</fullName>
    </submittedName>
</protein>
<keyword evidence="4 7" id="KW-0812">Transmembrane</keyword>
<accession>A0A368YCT9</accession>
<reference evidence="8 9" key="1">
    <citation type="submission" date="2018-07" db="EMBL/GenBank/DDBJ databases">
        <title>Genomic Encyclopedia of Type Strains, Phase IV (KMG-IV): sequencing the most valuable type-strain genomes for metagenomic binning, comparative biology and taxonomic classification.</title>
        <authorList>
            <person name="Goeker M."/>
        </authorList>
    </citation>
    <scope>NUCLEOTIDE SEQUENCE [LARGE SCALE GENOMIC DNA]</scope>
    <source>
        <strain evidence="8 9">DSM 27696</strain>
    </source>
</reference>